<dbReference type="Proteomes" id="UP000703269">
    <property type="component" value="Unassembled WGS sequence"/>
</dbReference>
<evidence type="ECO:0000313" key="1">
    <source>
        <dbReference type="EMBL" id="GJE85836.1"/>
    </source>
</evidence>
<reference evidence="1 2" key="1">
    <citation type="submission" date="2021-08" db="EMBL/GenBank/DDBJ databases">
        <title>Draft Genome Sequence of Phanerochaete sordida strain YK-624.</title>
        <authorList>
            <person name="Mori T."/>
            <person name="Dohra H."/>
            <person name="Suzuki T."/>
            <person name="Kawagishi H."/>
            <person name="Hirai H."/>
        </authorList>
    </citation>
    <scope>NUCLEOTIDE SEQUENCE [LARGE SCALE GENOMIC DNA]</scope>
    <source>
        <strain evidence="1 2">YK-624</strain>
    </source>
</reference>
<evidence type="ECO:0000313" key="2">
    <source>
        <dbReference type="Proteomes" id="UP000703269"/>
    </source>
</evidence>
<dbReference type="AlphaFoldDB" id="A0A9P3G077"/>
<keyword evidence="2" id="KW-1185">Reference proteome</keyword>
<dbReference type="OrthoDB" id="2316528at2759"/>
<evidence type="ECO:0008006" key="3">
    <source>
        <dbReference type="Google" id="ProtNLM"/>
    </source>
</evidence>
<sequence length="454" mass="51410">MSTRTGVTDLPPKLLDQIFRKFHDEKHTLSNVCLVCKAWMRSARPVLFSEVTVSCGADEVQGDDEDPTPDWMAVARAFRAMPDVVAFVKTLHISGEQLPPSKDWLDSIEFDPNAEVKGRPGSGTVWTHCAPVDLASLLAIAQLFPNLNWLSVQMLVIIPSPLPKDYEPVRFNFLQLDDSGTIQGENPFIVLRVFRPAKLDLDMFYRPGPKTDEPALFKLEPVMTTREWRIRGDPNSAPMIRGLAASSEGRVAYLSLDIQGRADLEALQESLDKFGPGDFGPGLKKLALDFWDSTSTDFRPEIILSPQVEDYWREVFSLETCHGLEAFEVTMKLGITESSCSHLQEIIRVLSTAPTTLRSVRFLFDFMYYEEEDVGEMQWKNIATALPLTKYDKLEKVQFTFIDDDDDLDEDQRNFMKDVIVSQLPELAYQLQFEFITFDTGPMAWETGPEFAPA</sequence>
<comment type="caution">
    <text evidence="1">The sequence shown here is derived from an EMBL/GenBank/DDBJ whole genome shotgun (WGS) entry which is preliminary data.</text>
</comment>
<protein>
    <recommendedName>
        <fullName evidence="3">F-box domain-containing protein</fullName>
    </recommendedName>
</protein>
<proteinExistence type="predicted"/>
<name>A0A9P3G077_9APHY</name>
<accession>A0A9P3G077</accession>
<gene>
    <name evidence="1" type="ORF">PsYK624_019150</name>
</gene>
<dbReference type="EMBL" id="BPQB01000003">
    <property type="protein sequence ID" value="GJE85836.1"/>
    <property type="molecule type" value="Genomic_DNA"/>
</dbReference>
<organism evidence="1 2">
    <name type="scientific">Phanerochaete sordida</name>
    <dbReference type="NCBI Taxonomy" id="48140"/>
    <lineage>
        <taxon>Eukaryota</taxon>
        <taxon>Fungi</taxon>
        <taxon>Dikarya</taxon>
        <taxon>Basidiomycota</taxon>
        <taxon>Agaricomycotina</taxon>
        <taxon>Agaricomycetes</taxon>
        <taxon>Polyporales</taxon>
        <taxon>Phanerochaetaceae</taxon>
        <taxon>Phanerochaete</taxon>
    </lineage>
</organism>